<dbReference type="Proteomes" id="UP000515860">
    <property type="component" value="Chromosome"/>
</dbReference>
<evidence type="ECO:0000256" key="5">
    <source>
        <dbReference type="ARBA" id="ARBA00022692"/>
    </source>
</evidence>
<dbReference type="FunFam" id="1.10.3470.10:FF:000001">
    <property type="entry name" value="Vitamin B12 ABC transporter permease BtuC"/>
    <property type="match status" value="1"/>
</dbReference>
<sequence>MRKKRVFIVLGFALAVIFILGLVIGSVAMPLEETGKILANELFGAEFPVSEARTNILFNIRFPRVLLSMLTGMGFAVSGAVIQGVYKNPMADTGVLGITSGASLGAILAIATGLSAATFLAMPLMAVAGALLTAFGVFSFSSRKGKVSVLTLVLAGIAVSTFLRAMVSLILSYMEEGQMKEYLYWSMGSLSSTRWEHVKLVVLPILLGTTWLFWHARKLNILMLGEEEAQSVGLNPYRSRKQFLFVTSLITAMAVCVSGGIQFVGLVIPHIIRLLIGADNRYLIPASAMGGAVFLTFCDLLARTIAVPAEIAVGILTAVIGAPYFLYLIYRSRKEQAR</sequence>
<dbReference type="GO" id="GO:0033214">
    <property type="term" value="P:siderophore-iron import into cell"/>
    <property type="evidence" value="ECO:0007669"/>
    <property type="project" value="TreeGrafter"/>
</dbReference>
<feature type="transmembrane region" description="Helical" evidence="8">
    <location>
        <begin position="7"/>
        <end position="29"/>
    </location>
</feature>
<evidence type="ECO:0000256" key="1">
    <source>
        <dbReference type="ARBA" id="ARBA00004651"/>
    </source>
</evidence>
<keyword evidence="7 8" id="KW-0472">Membrane</keyword>
<dbReference type="InterPro" id="IPR000522">
    <property type="entry name" value="ABC_transptr_permease_BtuC"/>
</dbReference>
<feature type="transmembrane region" description="Helical" evidence="8">
    <location>
        <begin position="152"/>
        <end position="174"/>
    </location>
</feature>
<feature type="transmembrane region" description="Helical" evidence="8">
    <location>
        <begin position="194"/>
        <end position="214"/>
    </location>
</feature>
<reference evidence="9 10" key="1">
    <citation type="submission" date="2020-08" db="EMBL/GenBank/DDBJ databases">
        <authorList>
            <person name="Liu C."/>
            <person name="Sun Q."/>
        </authorList>
    </citation>
    <scope>NUCLEOTIDE SEQUENCE [LARGE SCALE GENOMIC DNA]</scope>
    <source>
        <strain evidence="9 10">NSJ-29</strain>
    </source>
</reference>
<comment type="subcellular location">
    <subcellularLocation>
        <location evidence="1">Cell membrane</location>
        <topology evidence="1">Multi-pass membrane protein</topology>
    </subcellularLocation>
</comment>
<dbReference type="Pfam" id="PF01032">
    <property type="entry name" value="FecCD"/>
    <property type="match status" value="1"/>
</dbReference>
<evidence type="ECO:0000256" key="8">
    <source>
        <dbReference type="SAM" id="Phobius"/>
    </source>
</evidence>
<dbReference type="Gene3D" id="1.10.3470.10">
    <property type="entry name" value="ABC transporter involved in vitamin B12 uptake, BtuC"/>
    <property type="match status" value="1"/>
</dbReference>
<dbReference type="RefSeq" id="WP_118648182.1">
    <property type="nucleotide sequence ID" value="NZ_CP060635.1"/>
</dbReference>
<dbReference type="PANTHER" id="PTHR30472">
    <property type="entry name" value="FERRIC ENTEROBACTIN TRANSPORT SYSTEM PERMEASE PROTEIN"/>
    <property type="match status" value="1"/>
</dbReference>
<dbReference type="AlphaFoldDB" id="A0A7G9GAQ6"/>
<gene>
    <name evidence="9" type="ORF">H9Q79_13340</name>
</gene>
<feature type="transmembrane region" description="Helical" evidence="8">
    <location>
        <begin position="65"/>
        <end position="86"/>
    </location>
</feature>
<evidence type="ECO:0000313" key="9">
    <source>
        <dbReference type="EMBL" id="QNM07888.1"/>
    </source>
</evidence>
<protein>
    <submittedName>
        <fullName evidence="9">Iron ABC transporter permease</fullName>
    </submittedName>
</protein>
<proteinExistence type="inferred from homology"/>
<dbReference type="EMBL" id="CP060635">
    <property type="protein sequence ID" value="QNM07888.1"/>
    <property type="molecule type" value="Genomic_DNA"/>
</dbReference>
<keyword evidence="5 8" id="KW-0812">Transmembrane</keyword>
<dbReference type="GO" id="GO:0022857">
    <property type="term" value="F:transmembrane transporter activity"/>
    <property type="evidence" value="ECO:0007669"/>
    <property type="project" value="InterPro"/>
</dbReference>
<keyword evidence="4" id="KW-1003">Cell membrane</keyword>
<accession>A0A7G9GAQ6</accession>
<organism evidence="9 10">
    <name type="scientific">Wansuia hejianensis</name>
    <dbReference type="NCBI Taxonomy" id="2763667"/>
    <lineage>
        <taxon>Bacteria</taxon>
        <taxon>Bacillati</taxon>
        <taxon>Bacillota</taxon>
        <taxon>Clostridia</taxon>
        <taxon>Lachnospirales</taxon>
        <taxon>Lachnospiraceae</taxon>
        <taxon>Wansuia</taxon>
    </lineage>
</organism>
<feature type="transmembrane region" description="Helical" evidence="8">
    <location>
        <begin position="120"/>
        <end position="140"/>
    </location>
</feature>
<evidence type="ECO:0000256" key="2">
    <source>
        <dbReference type="ARBA" id="ARBA00007935"/>
    </source>
</evidence>
<keyword evidence="3" id="KW-0813">Transport</keyword>
<dbReference type="CDD" id="cd06550">
    <property type="entry name" value="TM_ABC_iron-siderophores_like"/>
    <property type="match status" value="1"/>
</dbReference>
<evidence type="ECO:0000313" key="10">
    <source>
        <dbReference type="Proteomes" id="UP000515860"/>
    </source>
</evidence>
<dbReference type="KEGG" id="whj:H9Q79_13340"/>
<evidence type="ECO:0000256" key="3">
    <source>
        <dbReference type="ARBA" id="ARBA00022448"/>
    </source>
</evidence>
<dbReference type="InterPro" id="IPR037294">
    <property type="entry name" value="ABC_BtuC-like"/>
</dbReference>
<evidence type="ECO:0000256" key="7">
    <source>
        <dbReference type="ARBA" id="ARBA00023136"/>
    </source>
</evidence>
<evidence type="ECO:0000256" key="6">
    <source>
        <dbReference type="ARBA" id="ARBA00022989"/>
    </source>
</evidence>
<evidence type="ECO:0000256" key="4">
    <source>
        <dbReference type="ARBA" id="ARBA00022475"/>
    </source>
</evidence>
<dbReference type="GO" id="GO:0005886">
    <property type="term" value="C:plasma membrane"/>
    <property type="evidence" value="ECO:0007669"/>
    <property type="project" value="UniProtKB-SubCell"/>
</dbReference>
<feature type="transmembrane region" description="Helical" evidence="8">
    <location>
        <begin position="243"/>
        <end position="276"/>
    </location>
</feature>
<feature type="transmembrane region" description="Helical" evidence="8">
    <location>
        <begin position="93"/>
        <end position="114"/>
    </location>
</feature>
<comment type="similarity">
    <text evidence="2">Belongs to the binding-protein-dependent transport system permease family. FecCD subfamily.</text>
</comment>
<feature type="transmembrane region" description="Helical" evidence="8">
    <location>
        <begin position="309"/>
        <end position="330"/>
    </location>
</feature>
<keyword evidence="10" id="KW-1185">Reference proteome</keyword>
<name>A0A7G9GAQ6_9FIRM</name>
<dbReference type="PANTHER" id="PTHR30472:SF25">
    <property type="entry name" value="ABC TRANSPORTER PERMEASE PROTEIN MJ0876-RELATED"/>
    <property type="match status" value="1"/>
</dbReference>
<dbReference type="SUPFAM" id="SSF81345">
    <property type="entry name" value="ABC transporter involved in vitamin B12 uptake, BtuC"/>
    <property type="match status" value="1"/>
</dbReference>
<keyword evidence="6 8" id="KW-1133">Transmembrane helix</keyword>